<dbReference type="InterPro" id="IPR008538">
    <property type="entry name" value="Uma2"/>
</dbReference>
<dbReference type="AlphaFoldDB" id="A0A8J7AVM2"/>
<dbReference type="CDD" id="cd06260">
    <property type="entry name" value="DUF820-like"/>
    <property type="match status" value="1"/>
</dbReference>
<gene>
    <name evidence="2" type="ORF">IQ241_22310</name>
</gene>
<comment type="caution">
    <text evidence="2">The sequence shown here is derived from an EMBL/GenBank/DDBJ whole genome shotgun (WGS) entry which is preliminary data.</text>
</comment>
<keyword evidence="3" id="KW-1185">Reference proteome</keyword>
<protein>
    <submittedName>
        <fullName evidence="2">Uma2 family endonuclease</fullName>
    </submittedName>
</protein>
<dbReference type="InterPro" id="IPR011335">
    <property type="entry name" value="Restrct_endonuc-II-like"/>
</dbReference>
<keyword evidence="2" id="KW-0378">Hydrolase</keyword>
<dbReference type="Proteomes" id="UP000636505">
    <property type="component" value="Unassembled WGS sequence"/>
</dbReference>
<dbReference type="Gene3D" id="3.90.1570.10">
    <property type="entry name" value="tt1808, chain A"/>
    <property type="match status" value="1"/>
</dbReference>
<dbReference type="InterPro" id="IPR012296">
    <property type="entry name" value="Nuclease_put_TT1808"/>
</dbReference>
<organism evidence="2 3">
    <name type="scientific">Vasconcelosia minhoensis LEGE 07310</name>
    <dbReference type="NCBI Taxonomy" id="915328"/>
    <lineage>
        <taxon>Bacteria</taxon>
        <taxon>Bacillati</taxon>
        <taxon>Cyanobacteriota</taxon>
        <taxon>Cyanophyceae</taxon>
        <taxon>Nodosilineales</taxon>
        <taxon>Cymatolegaceae</taxon>
        <taxon>Vasconcelosia</taxon>
        <taxon>Vasconcelosia minhoensis</taxon>
    </lineage>
</organism>
<name>A0A8J7AVM2_9CYAN</name>
<feature type="domain" description="Putative restriction endonuclease" evidence="1">
    <location>
        <begin position="26"/>
        <end position="191"/>
    </location>
</feature>
<dbReference type="PANTHER" id="PTHR47152">
    <property type="entry name" value="SLR2084 PROTEIN-RELATED"/>
    <property type="match status" value="1"/>
</dbReference>
<sequence>MGLPTITPDRVELDPGDEIILRFRSWQDYESLLARRLDRAGLRIRYSAETQEIRILSPLPSHGKNADMLADLVKAMLRQQAKDWEAYTSITLKKLGEQGVEPDYCFYLQNRSAVLGKERIDLAIDPPPDLAIEVDFTSRTQPQDYRAITIPELWIYRQSELLIYLHDGSRYQESSSSAQFSEIDLKKLLPQYVDWSWQVGSSVALREFEQEIR</sequence>
<proteinExistence type="predicted"/>
<dbReference type="RefSeq" id="WP_193911500.1">
    <property type="nucleotide sequence ID" value="NZ_JADEXG010000077.1"/>
</dbReference>
<dbReference type="GO" id="GO:0004519">
    <property type="term" value="F:endonuclease activity"/>
    <property type="evidence" value="ECO:0007669"/>
    <property type="project" value="UniProtKB-KW"/>
</dbReference>
<reference evidence="2" key="1">
    <citation type="submission" date="2020-10" db="EMBL/GenBank/DDBJ databases">
        <authorList>
            <person name="Castelo-Branco R."/>
            <person name="Eusebio N."/>
            <person name="Adriana R."/>
            <person name="Vieira A."/>
            <person name="Brugerolle De Fraissinette N."/>
            <person name="Rezende De Castro R."/>
            <person name="Schneider M.P."/>
            <person name="Vasconcelos V."/>
            <person name="Leao P.N."/>
        </authorList>
    </citation>
    <scope>NUCLEOTIDE SEQUENCE</scope>
    <source>
        <strain evidence="2">LEGE 07310</strain>
    </source>
</reference>
<dbReference type="EMBL" id="JADEXG010000077">
    <property type="protein sequence ID" value="MBE9079989.1"/>
    <property type="molecule type" value="Genomic_DNA"/>
</dbReference>
<dbReference type="PANTHER" id="PTHR47152:SF1">
    <property type="entry name" value="SLL1186 PROTEIN"/>
    <property type="match status" value="1"/>
</dbReference>
<evidence type="ECO:0000259" key="1">
    <source>
        <dbReference type="Pfam" id="PF05685"/>
    </source>
</evidence>
<dbReference type="Pfam" id="PF05685">
    <property type="entry name" value="Uma2"/>
    <property type="match status" value="1"/>
</dbReference>
<evidence type="ECO:0000313" key="2">
    <source>
        <dbReference type="EMBL" id="MBE9079989.1"/>
    </source>
</evidence>
<dbReference type="SUPFAM" id="SSF52980">
    <property type="entry name" value="Restriction endonuclease-like"/>
    <property type="match status" value="1"/>
</dbReference>
<keyword evidence="2" id="KW-0540">Nuclease</keyword>
<accession>A0A8J7AVM2</accession>
<evidence type="ECO:0000313" key="3">
    <source>
        <dbReference type="Proteomes" id="UP000636505"/>
    </source>
</evidence>
<keyword evidence="2" id="KW-0255">Endonuclease</keyword>